<evidence type="ECO:0000259" key="9">
    <source>
        <dbReference type="PROSITE" id="PS51278"/>
    </source>
</evidence>
<dbReference type="PANTHER" id="PTHR43284:SF1">
    <property type="entry name" value="ASPARAGINE SYNTHETASE"/>
    <property type="match status" value="1"/>
</dbReference>
<dbReference type="AlphaFoldDB" id="A0A6I6MFS7"/>
<dbReference type="RefSeq" id="WP_228446015.1">
    <property type="nucleotide sequence ID" value="NZ_CP047045.1"/>
</dbReference>
<feature type="domain" description="Glutamine amidotransferase type-2" evidence="9">
    <location>
        <begin position="2"/>
        <end position="186"/>
    </location>
</feature>
<keyword evidence="6" id="KW-0315">Glutamine amidotransferase</keyword>
<dbReference type="InterPro" id="IPR033738">
    <property type="entry name" value="AsnB_N"/>
</dbReference>
<dbReference type="InterPro" id="IPR051786">
    <property type="entry name" value="ASN_synthetase/amidase"/>
</dbReference>
<dbReference type="NCBIfam" id="TIGR01536">
    <property type="entry name" value="asn_synth_AEB"/>
    <property type="match status" value="1"/>
</dbReference>
<dbReference type="Pfam" id="PF00733">
    <property type="entry name" value="Asn_synthase"/>
    <property type="match status" value="1"/>
</dbReference>
<dbReference type="Proteomes" id="UP000431269">
    <property type="component" value="Chromosome"/>
</dbReference>
<dbReference type="KEGG" id="tsv:DSM104635_00195"/>
<dbReference type="InterPro" id="IPR017932">
    <property type="entry name" value="GATase_2_dom"/>
</dbReference>
<gene>
    <name evidence="10" type="primary">asnO</name>
    <name evidence="10" type="ORF">DSM104635_00195</name>
</gene>
<comment type="similarity">
    <text evidence="2">Belongs to the asparagine synthetase family.</text>
</comment>
<dbReference type="GO" id="GO:0005524">
    <property type="term" value="F:ATP binding"/>
    <property type="evidence" value="ECO:0007669"/>
    <property type="project" value="UniProtKB-KW"/>
</dbReference>
<dbReference type="InterPro" id="IPR029055">
    <property type="entry name" value="Ntn_hydrolases_N"/>
</dbReference>
<evidence type="ECO:0000256" key="1">
    <source>
        <dbReference type="ARBA" id="ARBA00005187"/>
    </source>
</evidence>
<dbReference type="EMBL" id="CP047045">
    <property type="protein sequence ID" value="QGZ93385.1"/>
    <property type="molecule type" value="Genomic_DNA"/>
</dbReference>
<keyword evidence="10" id="KW-0436">Ligase</keyword>
<dbReference type="PIRSF" id="PIRSF001589">
    <property type="entry name" value="Asn_synthetase_glu-h"/>
    <property type="match status" value="1"/>
</dbReference>
<dbReference type="CDD" id="cd01991">
    <property type="entry name" value="Asn_synthase_B_C"/>
    <property type="match status" value="1"/>
</dbReference>
<protein>
    <recommendedName>
        <fullName evidence="3">asparagine synthase (glutamine-hydrolyzing)</fullName>
        <ecNumber evidence="3">6.3.5.4</ecNumber>
    </recommendedName>
</protein>
<organism evidence="10 11">
    <name type="scientific">Terricaulis silvestris</name>
    <dbReference type="NCBI Taxonomy" id="2686094"/>
    <lineage>
        <taxon>Bacteria</taxon>
        <taxon>Pseudomonadati</taxon>
        <taxon>Pseudomonadota</taxon>
        <taxon>Alphaproteobacteria</taxon>
        <taxon>Caulobacterales</taxon>
        <taxon>Caulobacteraceae</taxon>
        <taxon>Terricaulis</taxon>
    </lineage>
</organism>
<name>A0A6I6MFS7_9CAUL</name>
<evidence type="ECO:0000256" key="8">
    <source>
        <dbReference type="PIRSR" id="PIRSR001589-2"/>
    </source>
</evidence>
<keyword evidence="4 8" id="KW-0547">Nucleotide-binding</keyword>
<keyword evidence="11" id="KW-1185">Reference proteome</keyword>
<reference evidence="11" key="1">
    <citation type="submission" date="2019-12" db="EMBL/GenBank/DDBJ databases">
        <title>Complete genome of Terracaulis silvestris 0127_4.</title>
        <authorList>
            <person name="Vieira S."/>
            <person name="Riedel T."/>
            <person name="Sproer C."/>
            <person name="Pascual J."/>
            <person name="Boedeker C."/>
            <person name="Overmann J."/>
        </authorList>
    </citation>
    <scope>NUCLEOTIDE SEQUENCE [LARGE SCALE GENOMIC DNA]</scope>
    <source>
        <strain evidence="11">0127_4</strain>
    </source>
</reference>
<feature type="binding site" evidence="8">
    <location>
        <position position="100"/>
    </location>
    <ligand>
        <name>L-glutamine</name>
        <dbReference type="ChEBI" id="CHEBI:58359"/>
    </ligand>
</feature>
<dbReference type="CDD" id="cd00712">
    <property type="entry name" value="AsnB"/>
    <property type="match status" value="1"/>
</dbReference>
<dbReference type="GO" id="GO:0006529">
    <property type="term" value="P:asparagine biosynthetic process"/>
    <property type="evidence" value="ECO:0007669"/>
    <property type="project" value="InterPro"/>
</dbReference>
<dbReference type="InterPro" id="IPR014729">
    <property type="entry name" value="Rossmann-like_a/b/a_fold"/>
</dbReference>
<dbReference type="PROSITE" id="PS51278">
    <property type="entry name" value="GATASE_TYPE_2"/>
    <property type="match status" value="1"/>
</dbReference>
<proteinExistence type="inferred from homology"/>
<comment type="catalytic activity">
    <reaction evidence="7">
        <text>L-aspartate + L-glutamine + ATP + H2O = L-asparagine + L-glutamate + AMP + diphosphate + H(+)</text>
        <dbReference type="Rhea" id="RHEA:12228"/>
        <dbReference type="ChEBI" id="CHEBI:15377"/>
        <dbReference type="ChEBI" id="CHEBI:15378"/>
        <dbReference type="ChEBI" id="CHEBI:29985"/>
        <dbReference type="ChEBI" id="CHEBI:29991"/>
        <dbReference type="ChEBI" id="CHEBI:30616"/>
        <dbReference type="ChEBI" id="CHEBI:33019"/>
        <dbReference type="ChEBI" id="CHEBI:58048"/>
        <dbReference type="ChEBI" id="CHEBI:58359"/>
        <dbReference type="ChEBI" id="CHEBI:456215"/>
        <dbReference type="EC" id="6.3.5.4"/>
    </reaction>
</comment>
<sequence>MSGIAGIIRFDGGPAEPALVEQMTSAMAHRGPDGVHHWFNGSVGLGQCMLRTTPESLAESQPLANEDESVVLVMDGRVDNCQELRQDLLSRGLRLRDVSDAELVLRAYEFWGEGCLSRIEGDFALVIWNAKKQRAFCARDRLGNKPFYYHRAVGGFYFASECHALLALPGVPDRLNEGMVAEFLTGRWCSMDETFWLDVAKLQASYAIVVDQLGLRLDKYWSPDLQACLAYKDERQYVEHYRQLLTTIVRRMCRSAAPVACEVSGGLDSSAIYAVAERLRQDGKLPAPALDGYTLDFAHDAAANELTYARSVASHLGREVREIPPSRMEFSWFQERATRYREFPSYPNGAMGLGIREAARTRGSRVLLVGVGGDEWLGGSRSYYAEALAEGSLRNLCTALVADTRHAGFHVSLWWLLRHGLYPLLPSAARDCLRDMIDPVDRRREAWLAPRMTKLLAERRALVGIAPDAKARRVGQREMALTLSGAFSKHALELEERMASEVGIELRRPFFDANLIEFCFALPRRLQLQGGSDKYLHRRAMADLLPQQVVERQGKAEFSVMFRSYRADVSREMRQMRTEETRSWLSEKAMAGALGKYGDDRNSSWTDWQVWALLACEAVSRSGKHT</sequence>
<evidence type="ECO:0000256" key="7">
    <source>
        <dbReference type="ARBA" id="ARBA00048741"/>
    </source>
</evidence>
<dbReference type="SUPFAM" id="SSF52402">
    <property type="entry name" value="Adenine nucleotide alpha hydrolases-like"/>
    <property type="match status" value="1"/>
</dbReference>
<dbReference type="SUPFAM" id="SSF56235">
    <property type="entry name" value="N-terminal nucleophile aminohydrolases (Ntn hydrolases)"/>
    <property type="match status" value="1"/>
</dbReference>
<keyword evidence="5 8" id="KW-0067">ATP-binding</keyword>
<evidence type="ECO:0000256" key="5">
    <source>
        <dbReference type="ARBA" id="ARBA00022840"/>
    </source>
</evidence>
<dbReference type="InterPro" id="IPR001962">
    <property type="entry name" value="Asn_synthase"/>
</dbReference>
<comment type="pathway">
    <text evidence="1">Amino-acid biosynthesis; L-asparagine biosynthesis; L-asparagine from L-aspartate (L-Gln route): step 1/1.</text>
</comment>
<accession>A0A6I6MFS7</accession>
<dbReference type="GO" id="GO:0004066">
    <property type="term" value="F:asparagine synthase (glutamine-hydrolyzing) activity"/>
    <property type="evidence" value="ECO:0007669"/>
    <property type="project" value="UniProtKB-EC"/>
</dbReference>
<evidence type="ECO:0000313" key="10">
    <source>
        <dbReference type="EMBL" id="QGZ93385.1"/>
    </source>
</evidence>
<dbReference type="EC" id="6.3.5.4" evidence="3"/>
<evidence type="ECO:0000313" key="11">
    <source>
        <dbReference type="Proteomes" id="UP000431269"/>
    </source>
</evidence>
<evidence type="ECO:0000256" key="6">
    <source>
        <dbReference type="ARBA" id="ARBA00022962"/>
    </source>
</evidence>
<dbReference type="Gene3D" id="3.40.50.620">
    <property type="entry name" value="HUPs"/>
    <property type="match status" value="2"/>
</dbReference>
<evidence type="ECO:0000256" key="4">
    <source>
        <dbReference type="ARBA" id="ARBA00022741"/>
    </source>
</evidence>
<dbReference type="PANTHER" id="PTHR43284">
    <property type="entry name" value="ASPARAGINE SYNTHETASE (GLUTAMINE-HYDROLYZING)"/>
    <property type="match status" value="1"/>
</dbReference>
<dbReference type="Pfam" id="PF13537">
    <property type="entry name" value="GATase_7"/>
    <property type="match status" value="1"/>
</dbReference>
<evidence type="ECO:0000256" key="3">
    <source>
        <dbReference type="ARBA" id="ARBA00012737"/>
    </source>
</evidence>
<dbReference type="Gene3D" id="3.60.20.10">
    <property type="entry name" value="Glutamine Phosphoribosylpyrophosphate, subunit 1, domain 1"/>
    <property type="match status" value="1"/>
</dbReference>
<evidence type="ECO:0000256" key="2">
    <source>
        <dbReference type="ARBA" id="ARBA00005752"/>
    </source>
</evidence>
<dbReference type="InterPro" id="IPR006426">
    <property type="entry name" value="Asn_synth_AEB"/>
</dbReference>